<dbReference type="AlphaFoldDB" id="D8PEL0"/>
<organism evidence="1 2">
    <name type="scientific">Nitrospira defluvii</name>
    <dbReference type="NCBI Taxonomy" id="330214"/>
    <lineage>
        <taxon>Bacteria</taxon>
        <taxon>Pseudomonadati</taxon>
        <taxon>Nitrospirota</taxon>
        <taxon>Nitrospiria</taxon>
        <taxon>Nitrospirales</taxon>
        <taxon>Nitrospiraceae</taxon>
        <taxon>Nitrospira</taxon>
    </lineage>
</organism>
<evidence type="ECO:0000313" key="2">
    <source>
        <dbReference type="Proteomes" id="UP000001660"/>
    </source>
</evidence>
<gene>
    <name evidence="1" type="ORF">NIDE1944</name>
</gene>
<dbReference type="KEGG" id="nde:NIDE1944"/>
<sequence length="75" mass="8099">MTRHRRQGSQSTSSFAAIRLGLPAFEQASRPESSLPAVDPERLRGSAVASLVGCSGLRRPVDCGEYVHFTNVMPV</sequence>
<keyword evidence="2" id="KW-1185">Reference proteome</keyword>
<reference evidence="1 2" key="1">
    <citation type="journal article" date="2010" name="Proc. Natl. Acad. Sci. U.S.A.">
        <title>A Nitrospira metagenome illuminates the physiology and evolution of globally important nitrite-oxidizing bacteria.</title>
        <authorList>
            <person name="Lucker S."/>
            <person name="Wagner M."/>
            <person name="Maixner F."/>
            <person name="Pelletier E."/>
            <person name="Koch H."/>
            <person name="Vacherie B."/>
            <person name="Rattei T."/>
            <person name="Sinninghe Damste J."/>
            <person name="Spieck E."/>
            <person name="Le Paslier D."/>
            <person name="Daims H."/>
        </authorList>
    </citation>
    <scope>NUCLEOTIDE SEQUENCE [LARGE SCALE GENOMIC DNA]</scope>
</reference>
<protein>
    <submittedName>
        <fullName evidence="1">Uncharacterized protein</fullName>
    </submittedName>
</protein>
<accession>D8PEL0</accession>
<evidence type="ECO:0000313" key="1">
    <source>
        <dbReference type="EMBL" id="CBK41669.1"/>
    </source>
</evidence>
<name>D8PEL0_9BACT</name>
<dbReference type="EMBL" id="FP929003">
    <property type="protein sequence ID" value="CBK41669.1"/>
    <property type="molecule type" value="Genomic_DNA"/>
</dbReference>
<dbReference type="Proteomes" id="UP000001660">
    <property type="component" value="Chromosome"/>
</dbReference>
<dbReference type="HOGENOM" id="CLU_2664279_0_0_0"/>
<proteinExistence type="predicted"/>